<dbReference type="EMBL" id="PNXQ01000014">
    <property type="protein sequence ID" value="TKH43052.1"/>
    <property type="molecule type" value="Genomic_DNA"/>
</dbReference>
<protein>
    <submittedName>
        <fullName evidence="1">DNA-binding protein</fullName>
    </submittedName>
</protein>
<dbReference type="GO" id="GO:0003677">
    <property type="term" value="F:DNA binding"/>
    <property type="evidence" value="ECO:0007669"/>
    <property type="project" value="UniProtKB-KW"/>
</dbReference>
<proteinExistence type="predicted"/>
<dbReference type="RefSeq" id="WP_137062650.1">
    <property type="nucleotide sequence ID" value="NZ_PNXQ01000014.1"/>
</dbReference>
<accession>A0A4U2PTK2</accession>
<dbReference type="Gene3D" id="1.25.40.10">
    <property type="entry name" value="Tetratricopeptide repeat domain"/>
    <property type="match status" value="1"/>
</dbReference>
<sequence>MEYAIAIRTEIRKCMQKKGYNLSNFAKESTITSSHLSSLLSERPSRPLSVHQLDRINFTLNNPEGCFYELYVDECFLSGKPHRSRVKPFLLRCAELDKKNCIEQVLSRMMEDLNYISLVFEVAEELHAKGNIRKSLVFYECVAEHERYQHSERLAISQYRLFRAALGKDLEKNRDAVTRFSPFRNRLPVNYQLDGLLQLGNIYFSLNDWKQLGESADELIALAKIVYQEQQQRTTSKGKKSSLKTERHLVVYYGKGYLMRAVAYEKQGLYEESKKYIKGYADLSWFKGLDENATNDVENFKMFAIANSYTLDMLMGHVHILQEYTQYLLDHPQEILTGLVVIIEAANKYGFAIEETLAKLSKKMVEEERRDEIISKGGWYLKFHYQLAVYLLRNGQTENGADSIFEMLESSILCNDFSLFIQGISLFESCKDKVSDSQQNKYRNLLERIKEHESFDLSHRNYIALLLLGLDKTRSHFSEIL</sequence>
<comment type="caution">
    <text evidence="1">The sequence shown here is derived from an EMBL/GenBank/DDBJ whole genome shotgun (WGS) entry which is preliminary data.</text>
</comment>
<organism evidence="1 2">
    <name type="scientific">Paenibacillus terrae</name>
    <dbReference type="NCBI Taxonomy" id="159743"/>
    <lineage>
        <taxon>Bacteria</taxon>
        <taxon>Bacillati</taxon>
        <taxon>Bacillota</taxon>
        <taxon>Bacilli</taxon>
        <taxon>Bacillales</taxon>
        <taxon>Paenibacillaceae</taxon>
        <taxon>Paenibacillus</taxon>
    </lineage>
</organism>
<gene>
    <name evidence="1" type="ORF">C1I60_16145</name>
</gene>
<keyword evidence="1" id="KW-0238">DNA-binding</keyword>
<reference evidence="1 2" key="1">
    <citation type="submission" date="2018-01" db="EMBL/GenBank/DDBJ databases">
        <title>Bacillales members from the olive rhizosphere are effective biological control agents against Verticillium dahliae.</title>
        <authorList>
            <person name="Gomez-Lama C."/>
            <person name="Legarda G."/>
            <person name="Ruano-Rosa D."/>
            <person name="Pizarro-Tobias P."/>
            <person name="Valverde-Corredor A."/>
            <person name="Niqui J.L."/>
            <person name="Trivino J.C."/>
            <person name="Roca A."/>
            <person name="Mercado-Blanco J."/>
        </authorList>
    </citation>
    <scope>NUCLEOTIDE SEQUENCE [LARGE SCALE GENOMIC DNA]</scope>
    <source>
        <strain evidence="1 2">PIC167</strain>
    </source>
</reference>
<evidence type="ECO:0000313" key="1">
    <source>
        <dbReference type="EMBL" id="TKH43052.1"/>
    </source>
</evidence>
<name>A0A4U2PTK2_9BACL</name>
<dbReference type="Proteomes" id="UP000308114">
    <property type="component" value="Unassembled WGS sequence"/>
</dbReference>
<evidence type="ECO:0000313" key="2">
    <source>
        <dbReference type="Proteomes" id="UP000308114"/>
    </source>
</evidence>
<dbReference type="AlphaFoldDB" id="A0A4U2PTK2"/>
<dbReference type="InterPro" id="IPR011990">
    <property type="entry name" value="TPR-like_helical_dom_sf"/>
</dbReference>